<organism evidence="1 2">
    <name type="scientific">Micromonospora trifolii</name>
    <dbReference type="NCBI Taxonomy" id="2911208"/>
    <lineage>
        <taxon>Bacteria</taxon>
        <taxon>Bacillati</taxon>
        <taxon>Actinomycetota</taxon>
        <taxon>Actinomycetes</taxon>
        <taxon>Micromonosporales</taxon>
        <taxon>Micromonosporaceae</taxon>
        <taxon>Micromonospora</taxon>
    </lineage>
</organism>
<dbReference type="Proteomes" id="UP001201629">
    <property type="component" value="Unassembled WGS sequence"/>
</dbReference>
<dbReference type="SUPFAM" id="SSF52540">
    <property type="entry name" value="P-loop containing nucleoside triphosphate hydrolases"/>
    <property type="match status" value="1"/>
</dbReference>
<dbReference type="RefSeq" id="WP_238681054.1">
    <property type="nucleotide sequence ID" value="NZ_JAKKFD010000044.1"/>
</dbReference>
<dbReference type="PANTHER" id="PTHR11070">
    <property type="entry name" value="UVRD / RECB / PCRA DNA HELICASE FAMILY MEMBER"/>
    <property type="match status" value="1"/>
</dbReference>
<gene>
    <name evidence="1" type="ORF">NIE79_004687</name>
</gene>
<evidence type="ECO:0000313" key="1">
    <source>
        <dbReference type="EMBL" id="MCG5446122.1"/>
    </source>
</evidence>
<dbReference type="InterPro" id="IPR027417">
    <property type="entry name" value="P-loop_NTPase"/>
</dbReference>
<reference evidence="1 2" key="1">
    <citation type="submission" date="2022-01" db="EMBL/GenBank/DDBJ databases">
        <authorList>
            <person name="Riesco R."/>
            <person name="Trujillo M.E."/>
        </authorList>
    </citation>
    <scope>NUCLEOTIDE SEQUENCE [LARGE SCALE GENOMIC DNA]</scope>
    <source>
        <strain evidence="1 2">NIE79</strain>
    </source>
</reference>
<dbReference type="EMBL" id="JAKKFD010000044">
    <property type="protein sequence ID" value="MCG5446122.1"/>
    <property type="molecule type" value="Genomic_DNA"/>
</dbReference>
<dbReference type="PANTHER" id="PTHR11070:SF17">
    <property type="entry name" value="DNA HELICASE IV"/>
    <property type="match status" value="1"/>
</dbReference>
<comment type="caution">
    <text evidence="1">The sequence shown here is derived from an EMBL/GenBank/DDBJ whole genome shotgun (WGS) entry which is preliminary data.</text>
</comment>
<evidence type="ECO:0000313" key="2">
    <source>
        <dbReference type="Proteomes" id="UP001201629"/>
    </source>
</evidence>
<dbReference type="Gene3D" id="3.40.50.300">
    <property type="entry name" value="P-loop containing nucleotide triphosphate hydrolases"/>
    <property type="match status" value="2"/>
</dbReference>
<proteinExistence type="predicted"/>
<name>A0ABS9N832_9ACTN</name>
<dbReference type="Pfam" id="PF13245">
    <property type="entry name" value="AAA_19"/>
    <property type="match status" value="1"/>
</dbReference>
<dbReference type="InterPro" id="IPR000212">
    <property type="entry name" value="DNA_helicase_UvrD/REP"/>
</dbReference>
<protein>
    <submittedName>
        <fullName evidence="1">AAA family ATPase</fullName>
    </submittedName>
</protein>
<keyword evidence="2" id="KW-1185">Reference proteome</keyword>
<sequence>MTLLLPPLLDLSPAQREVLALPFEESHLVTGSPGAGKTITAIYRAAALHRSGRPTVMLMYSKVLSAYTRAAVAQIGAADVATTYHKWLHAFWQKHYRRSPPTLERYDIDWMACLTTIISDPPAMESRPYFVVDEGQDMPAAFYLAIGALSSSVTVFADENQRIGLRQSTVREIAAAARTNPPVALPGTVRNSRPIRDLADHFRPGGSTTDALPDGPVPRLIRVPHKADVAEHLLLQEKQHPNETIGVILHRGRDLFYYRHQLDHRTLNPLQGYVSTQRAGAALSDPAFSGPGIKLITWQSVKGLEFDSVIVPELQTVPGDITSDHMRMSLYVLVTRARRCLTFMYSGTGEPALVDALPKDLLDLSQYTP</sequence>
<accession>A0ABS9N832</accession>